<keyword evidence="6 15" id="KW-0347">Helicase</keyword>
<dbReference type="GO" id="GO:0003678">
    <property type="term" value="F:DNA helicase activity"/>
    <property type="evidence" value="ECO:0007669"/>
    <property type="project" value="UniProtKB-EC"/>
</dbReference>
<dbReference type="NCBIfam" id="NF008165">
    <property type="entry name" value="PRK10917.1-3"/>
    <property type="match status" value="1"/>
</dbReference>
<dbReference type="SUPFAM" id="SSF52540">
    <property type="entry name" value="P-loop containing nucleoside triphosphate hydrolases"/>
    <property type="match status" value="1"/>
</dbReference>
<evidence type="ECO:0000256" key="3">
    <source>
        <dbReference type="ARBA" id="ARBA00022741"/>
    </source>
</evidence>
<evidence type="ECO:0000256" key="7">
    <source>
        <dbReference type="ARBA" id="ARBA00022840"/>
    </source>
</evidence>
<evidence type="ECO:0000256" key="15">
    <source>
        <dbReference type="RuleBase" id="RU363016"/>
    </source>
</evidence>
<dbReference type="PROSITE" id="PS51194">
    <property type="entry name" value="HELICASE_CTER"/>
    <property type="match status" value="1"/>
</dbReference>
<evidence type="ECO:0000256" key="8">
    <source>
        <dbReference type="ARBA" id="ARBA00023125"/>
    </source>
</evidence>
<dbReference type="CDD" id="cd17992">
    <property type="entry name" value="DEXHc_RecG"/>
    <property type="match status" value="1"/>
</dbReference>
<evidence type="ECO:0000256" key="12">
    <source>
        <dbReference type="ARBA" id="ARBA00034617"/>
    </source>
</evidence>
<keyword evidence="5 15" id="KW-0378">Hydrolase</keyword>
<dbReference type="InterPro" id="IPR027417">
    <property type="entry name" value="P-loop_NTPase"/>
</dbReference>
<dbReference type="InterPro" id="IPR011545">
    <property type="entry name" value="DEAD/DEAH_box_helicase_dom"/>
</dbReference>
<gene>
    <name evidence="18" type="primary">recG</name>
    <name evidence="18" type="ORF">KHM83_12280</name>
</gene>
<evidence type="ECO:0000256" key="1">
    <source>
        <dbReference type="ARBA" id="ARBA00007504"/>
    </source>
</evidence>
<sequence>MDFTQFQGIGAKKDKLLHKMGLHSLEDVWLDFPVRYVDRRKVMTIAECNDEMPVVIEATVLNVKKKAMKFKRSQMVICEVQSHMYHGEIIFFTSYVFNKLIVGNAYYFFGKLTRQGIFFKMQHPEFSEASDRRFLRIQPIYRLTAGLTQIDMLKLHEGALMRLDSSHTGPLPPFVEHMARVVDRVAAIRQMHFPTDEKGLKVARYRFIYEELFMLQLKLVLLKRHYHSSETHLLPSTRDIDDFIAQLPFELTEGQRKAVEAIRTDLVSGYAMNRLIQGDVGSGKTIVALIAMRIAANNGSQSVLMAPTTVLAEQHFQSLKEYFGETYKAVLLTSNMTAKTKREIKESIAEGHIQMIVGTQAIIQEDVDFKNLALVITDEQHRFGVRQRFFATQKGMHPHTLVMSATPIPRTLSMILYGDMNVSQIKEMPVGRKPIKTHFVSEKKKAALYGFVDDSIEAGRQAYFVCPLVETNEQLDLTSVEALYEALAARFSNRQIGVIHGRMKADEKDDVMHRFKDGELDILVSTTVIEVGVNVPNATVMVIVDAERFGLSQLHQLRGRVGRGAEQAYCFMMSSKMSKDAKKRIETMINTNDGFQIAEMDLAMRGPGEMFGLRQHGLPELRVADLVKHQKTLEVVQEHIRTLMSEYVMGNKEVVKYFDALGEMLNEEAVL</sequence>
<dbReference type="PROSITE" id="PS51192">
    <property type="entry name" value="HELICASE_ATP_BIND_1"/>
    <property type="match status" value="1"/>
</dbReference>
<keyword evidence="9 15" id="KW-0233">DNA recombination</keyword>
<keyword evidence="3 15" id="KW-0547">Nucleotide-binding</keyword>
<evidence type="ECO:0000256" key="6">
    <source>
        <dbReference type="ARBA" id="ARBA00022806"/>
    </source>
</evidence>
<dbReference type="NCBIfam" id="TIGR00643">
    <property type="entry name" value="recG"/>
    <property type="match status" value="1"/>
</dbReference>
<dbReference type="RefSeq" id="WP_213237313.1">
    <property type="nucleotide sequence ID" value="NZ_JAHBCL010000020.1"/>
</dbReference>
<evidence type="ECO:0000256" key="10">
    <source>
        <dbReference type="ARBA" id="ARBA00023204"/>
    </source>
</evidence>
<keyword evidence="19" id="KW-1185">Reference proteome</keyword>
<organism evidence="18 19">
    <name type="scientific">Fusibacter paucivorans</name>
    <dbReference type="NCBI Taxonomy" id="76009"/>
    <lineage>
        <taxon>Bacteria</taxon>
        <taxon>Bacillati</taxon>
        <taxon>Bacillota</taxon>
        <taxon>Clostridia</taxon>
        <taxon>Eubacteriales</taxon>
        <taxon>Eubacteriales Family XII. Incertae Sedis</taxon>
        <taxon>Fusibacter</taxon>
    </lineage>
</organism>
<comment type="function">
    <text evidence="15">Plays a critical role in recombination and DNA repair. Helps process Holliday junction intermediates to mature products by catalyzing branch migration. Has replication fork regression activity, unwinds stalled or blocked replication forks to make a HJ that can be resolved. Has a DNA unwinding activity characteristic of a DNA helicase with 3'-5' polarity.</text>
</comment>
<dbReference type="PANTHER" id="PTHR47964:SF1">
    <property type="entry name" value="ATP-DEPENDENT DNA HELICASE HOMOLOG RECG, CHLOROPLASTIC"/>
    <property type="match status" value="1"/>
</dbReference>
<accession>A0ABS5PQM7</accession>
<dbReference type="InterPro" id="IPR014001">
    <property type="entry name" value="Helicase_ATP-bd"/>
</dbReference>
<dbReference type="Pfam" id="PF19833">
    <property type="entry name" value="RecG_dom3_C"/>
    <property type="match status" value="1"/>
</dbReference>
<dbReference type="EMBL" id="JAHBCL010000020">
    <property type="protein sequence ID" value="MBS7527453.1"/>
    <property type="molecule type" value="Genomic_DNA"/>
</dbReference>
<dbReference type="Proteomes" id="UP000746471">
    <property type="component" value="Unassembled WGS sequence"/>
</dbReference>
<evidence type="ECO:0000259" key="16">
    <source>
        <dbReference type="PROSITE" id="PS51192"/>
    </source>
</evidence>
<dbReference type="SMART" id="SM00487">
    <property type="entry name" value="DEXDc"/>
    <property type="match status" value="1"/>
</dbReference>
<protein>
    <recommendedName>
        <fullName evidence="2 15">ATP-dependent DNA helicase RecG</fullName>
        <ecNumber evidence="13 15">5.6.2.4</ecNumber>
    </recommendedName>
</protein>
<dbReference type="InterPro" id="IPR012340">
    <property type="entry name" value="NA-bd_OB-fold"/>
</dbReference>
<keyword evidence="10 15" id="KW-0234">DNA repair</keyword>
<evidence type="ECO:0000256" key="2">
    <source>
        <dbReference type="ARBA" id="ARBA00017846"/>
    </source>
</evidence>
<dbReference type="Pfam" id="PF00271">
    <property type="entry name" value="Helicase_C"/>
    <property type="match status" value="1"/>
</dbReference>
<keyword evidence="4 15" id="KW-0227">DNA damage</keyword>
<dbReference type="Gene3D" id="2.40.50.140">
    <property type="entry name" value="Nucleic acid-binding proteins"/>
    <property type="match status" value="1"/>
</dbReference>
<dbReference type="Pfam" id="PF17191">
    <property type="entry name" value="RecG_wedge"/>
    <property type="match status" value="1"/>
</dbReference>
<dbReference type="InterPro" id="IPR045562">
    <property type="entry name" value="RecG_dom3_C"/>
</dbReference>
<feature type="domain" description="Helicase C-terminal" evidence="17">
    <location>
        <begin position="458"/>
        <end position="608"/>
    </location>
</feature>
<dbReference type="NCBIfam" id="NF008168">
    <property type="entry name" value="PRK10917.2-2"/>
    <property type="match status" value="1"/>
</dbReference>
<evidence type="ECO:0000256" key="13">
    <source>
        <dbReference type="ARBA" id="ARBA00034808"/>
    </source>
</evidence>
<dbReference type="Gene3D" id="3.40.50.300">
    <property type="entry name" value="P-loop containing nucleotide triphosphate hydrolases"/>
    <property type="match status" value="2"/>
</dbReference>
<dbReference type="InterPro" id="IPR033454">
    <property type="entry name" value="RecG_wedge"/>
</dbReference>
<evidence type="ECO:0000256" key="4">
    <source>
        <dbReference type="ARBA" id="ARBA00022763"/>
    </source>
</evidence>
<evidence type="ECO:0000259" key="17">
    <source>
        <dbReference type="PROSITE" id="PS51194"/>
    </source>
</evidence>
<dbReference type="SUPFAM" id="SSF50249">
    <property type="entry name" value="Nucleic acid-binding proteins"/>
    <property type="match status" value="1"/>
</dbReference>
<dbReference type="EC" id="5.6.2.4" evidence="13 15"/>
<evidence type="ECO:0000256" key="11">
    <source>
        <dbReference type="ARBA" id="ARBA00023235"/>
    </source>
</evidence>
<dbReference type="Pfam" id="PF00270">
    <property type="entry name" value="DEAD"/>
    <property type="match status" value="1"/>
</dbReference>
<dbReference type="GO" id="GO:0016787">
    <property type="term" value="F:hydrolase activity"/>
    <property type="evidence" value="ECO:0007669"/>
    <property type="project" value="UniProtKB-KW"/>
</dbReference>
<dbReference type="SMART" id="SM00490">
    <property type="entry name" value="HELICc"/>
    <property type="match status" value="1"/>
</dbReference>
<dbReference type="InterPro" id="IPR004609">
    <property type="entry name" value="ATP-dep_DNA_helicase_RecG"/>
</dbReference>
<evidence type="ECO:0000256" key="9">
    <source>
        <dbReference type="ARBA" id="ARBA00023172"/>
    </source>
</evidence>
<comment type="catalytic activity">
    <reaction evidence="12 15">
        <text>Couples ATP hydrolysis with the unwinding of duplex DNA by translocating in the 3'-5' direction.</text>
        <dbReference type="EC" id="5.6.2.4"/>
    </reaction>
</comment>
<dbReference type="InterPro" id="IPR047112">
    <property type="entry name" value="RecG/Mfd"/>
</dbReference>
<keyword evidence="7 15" id="KW-0067">ATP-binding</keyword>
<name>A0ABS5PQM7_9FIRM</name>
<comment type="catalytic activity">
    <reaction evidence="14 15">
        <text>ATP + H2O = ADP + phosphate + H(+)</text>
        <dbReference type="Rhea" id="RHEA:13065"/>
        <dbReference type="ChEBI" id="CHEBI:15377"/>
        <dbReference type="ChEBI" id="CHEBI:15378"/>
        <dbReference type="ChEBI" id="CHEBI:30616"/>
        <dbReference type="ChEBI" id="CHEBI:43474"/>
        <dbReference type="ChEBI" id="CHEBI:456216"/>
        <dbReference type="EC" id="5.6.2.4"/>
    </reaction>
</comment>
<dbReference type="InterPro" id="IPR001650">
    <property type="entry name" value="Helicase_C-like"/>
</dbReference>
<evidence type="ECO:0000256" key="5">
    <source>
        <dbReference type="ARBA" id="ARBA00022801"/>
    </source>
</evidence>
<keyword evidence="8" id="KW-0238">DNA-binding</keyword>
<comment type="similarity">
    <text evidence="1 15">Belongs to the helicase family. RecG subfamily.</text>
</comment>
<evidence type="ECO:0000313" key="18">
    <source>
        <dbReference type="EMBL" id="MBS7527453.1"/>
    </source>
</evidence>
<evidence type="ECO:0000256" key="14">
    <source>
        <dbReference type="ARBA" id="ARBA00048988"/>
    </source>
</evidence>
<reference evidence="18 19" key="1">
    <citation type="submission" date="2021-05" db="EMBL/GenBank/DDBJ databases">
        <title>Fusibacter ferrireducens sp. nov., an anaerobic, sulfur- and Fe-reducing bacterium isolated from the mangrove sediment.</title>
        <authorList>
            <person name="Qiu D."/>
        </authorList>
    </citation>
    <scope>NUCLEOTIDE SEQUENCE [LARGE SCALE GENOMIC DNA]</scope>
    <source>
        <strain evidence="18 19">DSM 12116</strain>
    </source>
</reference>
<evidence type="ECO:0000313" key="19">
    <source>
        <dbReference type="Proteomes" id="UP000746471"/>
    </source>
</evidence>
<keyword evidence="11" id="KW-0413">Isomerase</keyword>
<proteinExistence type="inferred from homology"/>
<comment type="caution">
    <text evidence="18">The sequence shown here is derived from an EMBL/GenBank/DDBJ whole genome shotgun (WGS) entry which is preliminary data.</text>
</comment>
<feature type="domain" description="Helicase ATP-binding" evidence="16">
    <location>
        <begin position="265"/>
        <end position="425"/>
    </location>
</feature>
<dbReference type="PANTHER" id="PTHR47964">
    <property type="entry name" value="ATP-DEPENDENT DNA HELICASE HOMOLOG RECG, CHLOROPLASTIC"/>
    <property type="match status" value="1"/>
</dbReference>